<feature type="compositionally biased region" description="Polar residues" evidence="1">
    <location>
        <begin position="104"/>
        <end position="126"/>
    </location>
</feature>
<dbReference type="Proteomes" id="UP001066276">
    <property type="component" value="Chromosome 7"/>
</dbReference>
<organism evidence="2 3">
    <name type="scientific">Pleurodeles waltl</name>
    <name type="common">Iberian ribbed newt</name>
    <dbReference type="NCBI Taxonomy" id="8319"/>
    <lineage>
        <taxon>Eukaryota</taxon>
        <taxon>Metazoa</taxon>
        <taxon>Chordata</taxon>
        <taxon>Craniata</taxon>
        <taxon>Vertebrata</taxon>
        <taxon>Euteleostomi</taxon>
        <taxon>Amphibia</taxon>
        <taxon>Batrachia</taxon>
        <taxon>Caudata</taxon>
        <taxon>Salamandroidea</taxon>
        <taxon>Salamandridae</taxon>
        <taxon>Pleurodelinae</taxon>
        <taxon>Pleurodeles</taxon>
    </lineage>
</organism>
<comment type="caution">
    <text evidence="2">The sequence shown here is derived from an EMBL/GenBank/DDBJ whole genome shotgun (WGS) entry which is preliminary data.</text>
</comment>
<proteinExistence type="predicted"/>
<evidence type="ECO:0000313" key="3">
    <source>
        <dbReference type="Proteomes" id="UP001066276"/>
    </source>
</evidence>
<dbReference type="EMBL" id="JANPWB010000011">
    <property type="protein sequence ID" value="KAJ1130864.1"/>
    <property type="molecule type" value="Genomic_DNA"/>
</dbReference>
<evidence type="ECO:0000313" key="2">
    <source>
        <dbReference type="EMBL" id="KAJ1130864.1"/>
    </source>
</evidence>
<feature type="region of interest" description="Disordered" evidence="1">
    <location>
        <begin position="104"/>
        <end position="127"/>
    </location>
</feature>
<reference evidence="2" key="1">
    <citation type="journal article" date="2022" name="bioRxiv">
        <title>Sequencing and chromosome-scale assembly of the giantPleurodeles waltlgenome.</title>
        <authorList>
            <person name="Brown T."/>
            <person name="Elewa A."/>
            <person name="Iarovenko S."/>
            <person name="Subramanian E."/>
            <person name="Araus A.J."/>
            <person name="Petzold A."/>
            <person name="Susuki M."/>
            <person name="Suzuki K.-i.T."/>
            <person name="Hayashi T."/>
            <person name="Toyoda A."/>
            <person name="Oliveira C."/>
            <person name="Osipova E."/>
            <person name="Leigh N.D."/>
            <person name="Simon A."/>
            <person name="Yun M.H."/>
        </authorList>
    </citation>
    <scope>NUCLEOTIDE SEQUENCE</scope>
    <source>
        <strain evidence="2">20211129_DDA</strain>
        <tissue evidence="2">Liver</tissue>
    </source>
</reference>
<name>A0AAV7PVA8_PLEWA</name>
<dbReference type="AlphaFoldDB" id="A0AAV7PVA8"/>
<accession>A0AAV7PVA8</accession>
<keyword evidence="3" id="KW-1185">Reference proteome</keyword>
<protein>
    <submittedName>
        <fullName evidence="2">Uncharacterized protein</fullName>
    </submittedName>
</protein>
<feature type="region of interest" description="Disordered" evidence="1">
    <location>
        <begin position="143"/>
        <end position="168"/>
    </location>
</feature>
<sequence length="264" mass="28219">MATSLLQEVVDRGDFNSCLVFSASDNILSQVSVDCNECLDMTVASADLTLTDICVSTPSPKFEGLSTVTGEGESCTMQDSSQAGTIMQAQGFEDLRCKGKVVPSQSLASDGSRSRGNTHVAASNNRAGKEVFLGQNDVIENFSSLSDHSRDSDDSSVSLPTDSDSHSSFVASMTSMTERSVIKCKEGATEAESVKRSPNKVREKKKKKKSVSRVRAMSLDYTGTPQLQHNSDSVLKGWGEFVTGSAGDGVSIFVSYLSNYDDTV</sequence>
<feature type="compositionally biased region" description="Polar residues" evidence="1">
    <location>
        <begin position="159"/>
        <end position="168"/>
    </location>
</feature>
<gene>
    <name evidence="2" type="ORF">NDU88_009209</name>
</gene>
<evidence type="ECO:0000256" key="1">
    <source>
        <dbReference type="SAM" id="MobiDB-lite"/>
    </source>
</evidence>